<keyword evidence="3" id="KW-1185">Reference proteome</keyword>
<dbReference type="AlphaFoldDB" id="A0A8H4Q6F7"/>
<dbReference type="EMBL" id="JAACLJ010000004">
    <property type="protein sequence ID" value="KAF4587311.1"/>
    <property type="molecule type" value="Genomic_DNA"/>
</dbReference>
<sequence length="69" mass="7530">MSQRTANAQVSLIKLGCSLHRFPRPETYNYIVYSHGCFARVTSAIDAQSGLPPGSPVLGCPRKQHASTR</sequence>
<organism evidence="2 3">
    <name type="scientific">Ophiocordyceps camponoti-floridani</name>
    <dbReference type="NCBI Taxonomy" id="2030778"/>
    <lineage>
        <taxon>Eukaryota</taxon>
        <taxon>Fungi</taxon>
        <taxon>Dikarya</taxon>
        <taxon>Ascomycota</taxon>
        <taxon>Pezizomycotina</taxon>
        <taxon>Sordariomycetes</taxon>
        <taxon>Hypocreomycetidae</taxon>
        <taxon>Hypocreales</taxon>
        <taxon>Ophiocordycipitaceae</taxon>
        <taxon>Ophiocordyceps</taxon>
    </lineage>
</organism>
<reference evidence="2 3" key="1">
    <citation type="journal article" date="2020" name="G3 (Bethesda)">
        <title>Genetic Underpinnings of Host Manipulation by Ophiocordyceps as Revealed by Comparative Transcriptomics.</title>
        <authorList>
            <person name="Will I."/>
            <person name="Das B."/>
            <person name="Trinh T."/>
            <person name="Brachmann A."/>
            <person name="Ohm R.A."/>
            <person name="de Bekker C."/>
        </authorList>
    </citation>
    <scope>NUCLEOTIDE SEQUENCE [LARGE SCALE GENOMIC DNA]</scope>
    <source>
        <strain evidence="2 3">EC05</strain>
    </source>
</reference>
<proteinExistence type="predicted"/>
<evidence type="ECO:0000256" key="1">
    <source>
        <dbReference type="SAM" id="MobiDB-lite"/>
    </source>
</evidence>
<feature type="region of interest" description="Disordered" evidence="1">
    <location>
        <begin position="50"/>
        <end position="69"/>
    </location>
</feature>
<name>A0A8H4Q6F7_9HYPO</name>
<comment type="caution">
    <text evidence="2">The sequence shown here is derived from an EMBL/GenBank/DDBJ whole genome shotgun (WGS) entry which is preliminary data.</text>
</comment>
<dbReference type="Proteomes" id="UP000562929">
    <property type="component" value="Unassembled WGS sequence"/>
</dbReference>
<evidence type="ECO:0000313" key="3">
    <source>
        <dbReference type="Proteomes" id="UP000562929"/>
    </source>
</evidence>
<accession>A0A8H4Q6F7</accession>
<gene>
    <name evidence="2" type="ORF">GQ602_004004</name>
</gene>
<evidence type="ECO:0000313" key="2">
    <source>
        <dbReference type="EMBL" id="KAF4587311.1"/>
    </source>
</evidence>
<protein>
    <submittedName>
        <fullName evidence="2">Uncharacterized protein</fullName>
    </submittedName>
</protein>